<gene>
    <name evidence="1" type="ORF">LPB144_06605</name>
</gene>
<protein>
    <submittedName>
        <fullName evidence="1">Uncharacterized protein</fullName>
    </submittedName>
</protein>
<dbReference type="EMBL" id="CP018153">
    <property type="protein sequence ID" value="APG60105.1"/>
    <property type="molecule type" value="Genomic_DNA"/>
</dbReference>
<organism evidence="1 2">
    <name type="scientific">Christiangramia salexigens</name>
    <dbReference type="NCBI Taxonomy" id="1913577"/>
    <lineage>
        <taxon>Bacteria</taxon>
        <taxon>Pseudomonadati</taxon>
        <taxon>Bacteroidota</taxon>
        <taxon>Flavobacteriia</taxon>
        <taxon>Flavobacteriales</taxon>
        <taxon>Flavobacteriaceae</taxon>
        <taxon>Christiangramia</taxon>
    </lineage>
</organism>
<name>A0A1L3J4Q1_9FLAO</name>
<evidence type="ECO:0000313" key="1">
    <source>
        <dbReference type="EMBL" id="APG60105.1"/>
    </source>
</evidence>
<dbReference type="AlphaFoldDB" id="A0A1L3J4Q1"/>
<dbReference type="Proteomes" id="UP000182510">
    <property type="component" value="Chromosome"/>
</dbReference>
<dbReference type="OrthoDB" id="396512at2"/>
<dbReference type="RefSeq" id="WP_072552753.1">
    <property type="nucleotide sequence ID" value="NZ_CP018153.1"/>
</dbReference>
<dbReference type="STRING" id="1913577.LPB144_06605"/>
<evidence type="ECO:0000313" key="2">
    <source>
        <dbReference type="Proteomes" id="UP000182510"/>
    </source>
</evidence>
<accession>A0A1L3J4Q1</accession>
<sequence length="388" mass="45275">MITIHKPKLRKRGGEIIVTVDFDMGGETKNLWYSFPNKYEKFLIVEQLDAFIIGLLFLGLKTGNDIKLNAPLSARLYYSLNHYLIDALCLVNSNYKRIKVIPSKLSSLNLNIGKTSGTGLSCGIDSFATYFDHKDEKSPYLIDYFTFFNVGSHGDKGGSKAREIFHKRIKNVSEFAEKVGREVITVDSNLSEILQMKFQETYNLRTISCALLMQKLFKNYYYSSGTRFDHFSFNNEEIADLDMLIIPNLSTESTSFFVSALKYSRIGRTELITEFPETYAHLDVCTHPFEGRDFINCSECYKCQRTMLTLELLGKLEFYSEIFDLEKFRKNKKKYMGWLLSKKKKLTLDRELIELIKERNEIDSKVYFYMIKHILYRHKLKLKKIFSN</sequence>
<dbReference type="KEGG" id="grl:LPB144_06605"/>
<reference evidence="1 2" key="1">
    <citation type="submission" date="2016-11" db="EMBL/GenBank/DDBJ databases">
        <title>Gramella sp. LPB0144 isolated from marine environment.</title>
        <authorList>
            <person name="Kim E."/>
            <person name="Yi H."/>
        </authorList>
    </citation>
    <scope>NUCLEOTIDE SEQUENCE [LARGE SCALE GENOMIC DNA]</scope>
    <source>
        <strain evidence="1 2">LPB0144</strain>
    </source>
</reference>
<keyword evidence="2" id="KW-1185">Reference proteome</keyword>
<proteinExistence type="predicted"/>